<name>A0A939BGQ0_9CLOT</name>
<dbReference type="AlphaFoldDB" id="A0A939BGQ0"/>
<dbReference type="Proteomes" id="UP000705508">
    <property type="component" value="Unassembled WGS sequence"/>
</dbReference>
<organism evidence="2 3">
    <name type="scientific">Mordavella massiliensis</name>
    <dbReference type="NCBI Taxonomy" id="1871024"/>
    <lineage>
        <taxon>Bacteria</taxon>
        <taxon>Bacillati</taxon>
        <taxon>Bacillota</taxon>
        <taxon>Clostridia</taxon>
        <taxon>Eubacteriales</taxon>
        <taxon>Clostridiaceae</taxon>
        <taxon>Mordavella</taxon>
    </lineage>
</organism>
<dbReference type="InterPro" id="IPR035895">
    <property type="entry name" value="HPr-like_sf"/>
</dbReference>
<feature type="domain" description="HPr" evidence="1">
    <location>
        <begin position="16"/>
        <end position="75"/>
    </location>
</feature>
<evidence type="ECO:0000259" key="1">
    <source>
        <dbReference type="Pfam" id="PF00381"/>
    </source>
</evidence>
<dbReference type="EMBL" id="JACJKS010000005">
    <property type="protein sequence ID" value="MBM6947936.1"/>
    <property type="molecule type" value="Genomic_DNA"/>
</dbReference>
<evidence type="ECO:0000313" key="3">
    <source>
        <dbReference type="Proteomes" id="UP000705508"/>
    </source>
</evidence>
<gene>
    <name evidence="2" type="ORF">H6A20_04555</name>
</gene>
<dbReference type="SUPFAM" id="SSF55594">
    <property type="entry name" value="HPr-like"/>
    <property type="match status" value="1"/>
</dbReference>
<dbReference type="Gene3D" id="3.30.1340.10">
    <property type="entry name" value="HPr-like"/>
    <property type="match status" value="1"/>
</dbReference>
<sequence>MNKKTVIFQGPDDVVKFVDRVGKYPYDMDMKSGRYIVDAKSLLGLMNLGFKKKIELKVYEDDCGELWDDIREFVAS</sequence>
<dbReference type="Pfam" id="PF00381">
    <property type="entry name" value="PTS-HPr"/>
    <property type="match status" value="1"/>
</dbReference>
<protein>
    <submittedName>
        <fullName evidence="2">HPr family phosphocarrier protein</fullName>
    </submittedName>
</protein>
<dbReference type="RefSeq" id="WP_204905989.1">
    <property type="nucleotide sequence ID" value="NZ_JACJKS010000005.1"/>
</dbReference>
<comment type="caution">
    <text evidence="2">The sequence shown here is derived from an EMBL/GenBank/DDBJ whole genome shotgun (WGS) entry which is preliminary data.</text>
</comment>
<accession>A0A939BGQ0</accession>
<dbReference type="InterPro" id="IPR000032">
    <property type="entry name" value="HPr-like"/>
</dbReference>
<proteinExistence type="predicted"/>
<reference evidence="2" key="2">
    <citation type="journal article" date="2021" name="Sci. Rep.">
        <title>The distribution of antibiotic resistance genes in chicken gut microbiota commensals.</title>
        <authorList>
            <person name="Juricova H."/>
            <person name="Matiasovicova J."/>
            <person name="Kubasova T."/>
            <person name="Cejkova D."/>
            <person name="Rychlik I."/>
        </authorList>
    </citation>
    <scope>NUCLEOTIDE SEQUENCE</scope>
    <source>
        <strain evidence="2">An582</strain>
    </source>
</reference>
<reference evidence="2" key="1">
    <citation type="submission" date="2020-08" db="EMBL/GenBank/DDBJ databases">
        <authorList>
            <person name="Cejkova D."/>
            <person name="Kubasova T."/>
            <person name="Jahodarova E."/>
            <person name="Rychlik I."/>
        </authorList>
    </citation>
    <scope>NUCLEOTIDE SEQUENCE</scope>
    <source>
        <strain evidence="2">An582</strain>
    </source>
</reference>
<evidence type="ECO:0000313" key="2">
    <source>
        <dbReference type="EMBL" id="MBM6947936.1"/>
    </source>
</evidence>